<reference evidence="2 3" key="1">
    <citation type="submission" date="2020-06" db="EMBL/GenBank/DDBJ databases">
        <title>Genome sequence of 2 isolates from Red Sea Mangroves.</title>
        <authorList>
            <person name="Sefrji F."/>
            <person name="Michoud G."/>
            <person name="Merlino G."/>
            <person name="Daffonchio D."/>
        </authorList>
    </citation>
    <scope>NUCLEOTIDE SEQUENCE [LARGE SCALE GENOMIC DNA]</scope>
    <source>
        <strain evidence="2 3">R1DC25</strain>
    </source>
</reference>
<keyword evidence="3" id="KW-1185">Reference proteome</keyword>
<dbReference type="PANTHER" id="PTHR37947:SF1">
    <property type="entry name" value="BLL2462 PROTEIN"/>
    <property type="match status" value="1"/>
</dbReference>
<keyword evidence="1" id="KW-0472">Membrane</keyword>
<dbReference type="Proteomes" id="UP000593594">
    <property type="component" value="Chromosome"/>
</dbReference>
<evidence type="ECO:0000313" key="3">
    <source>
        <dbReference type="Proteomes" id="UP000593594"/>
    </source>
</evidence>
<organism evidence="2 3">
    <name type="scientific">Kaustia mangrovi</name>
    <dbReference type="NCBI Taxonomy" id="2593653"/>
    <lineage>
        <taxon>Bacteria</taxon>
        <taxon>Pseudomonadati</taxon>
        <taxon>Pseudomonadota</taxon>
        <taxon>Alphaproteobacteria</taxon>
        <taxon>Hyphomicrobiales</taxon>
        <taxon>Parvibaculaceae</taxon>
        <taxon>Kaustia</taxon>
    </lineage>
</organism>
<feature type="transmembrane region" description="Helical" evidence="1">
    <location>
        <begin position="672"/>
        <end position="691"/>
    </location>
</feature>
<feature type="transmembrane region" description="Helical" evidence="1">
    <location>
        <begin position="12"/>
        <end position="32"/>
    </location>
</feature>
<keyword evidence="1" id="KW-0812">Transmembrane</keyword>
<gene>
    <name evidence="2" type="ORF">HW532_17050</name>
</gene>
<keyword evidence="1" id="KW-1133">Transmembrane helix</keyword>
<dbReference type="SUPFAM" id="SSF52317">
    <property type="entry name" value="Class I glutamine amidotransferase-like"/>
    <property type="match status" value="1"/>
</dbReference>
<evidence type="ECO:0000313" key="2">
    <source>
        <dbReference type="EMBL" id="QPC44255.1"/>
    </source>
</evidence>
<dbReference type="Gene3D" id="3.40.50.880">
    <property type="match status" value="1"/>
</dbReference>
<dbReference type="KEGG" id="kmn:HW532_17050"/>
<dbReference type="InterPro" id="IPR029062">
    <property type="entry name" value="Class_I_gatase-like"/>
</dbReference>
<dbReference type="EMBL" id="CP058214">
    <property type="protein sequence ID" value="QPC44255.1"/>
    <property type="molecule type" value="Genomic_DNA"/>
</dbReference>
<dbReference type="AlphaFoldDB" id="A0A7S8C6E9"/>
<sequence>MNWTLSFAPLAPLWIIAALGTAGLVVVALGLLSRTRGAGLRLLVLAVLVAALLNPTARREERDILPDIAAIVIDRSQSQTVGDREVRTDAAAARLAEALDKLPDLETRTVTVRSGPGTAREGTQLFSGLYGALSDVPPERFAGAILITDGQVHDVPERFAKEGYNGPVHALITGERDERDRRIVVEEAPRFGIVGEEQTIRFRVEDAGADDEQNGRAEVSVSVNGEPRETILVPVGEAAEIAVRIEHGGPTITELAAAPLEGELSTQNNTAIVETEGIRDRLRVLLVSGEPHPGERTWRNLLKADASVDLVHFTILRPPEKQDGTPIRELSLIAFPTRELFAEKLDEFDLVIFDRYQRRGVLPLVYLSNVVNYVENGGAVLVAAGPDFASPLSLYRTPLSSVMPSRPSGDIVEEPYRAAITGPGRRHPVTRDLPGSEQTPPAWGRWFRLIDVEPLSGDTLMSGPGERPLMMLSRQAQGRVAQLLSDHAWLWARGYEGGGPQAELLRRLAHWLMKEPDLEEEALIGRDMGGSLQIERRTMAETADPVTVTVPSGAEREVTLEEIEPGLWRGALPVEEVGLYRLTDGELNAVAAIGSPDPKEIADLRATADKLTPVTEETGGGVYWLADGSSPESPALPRLSKRSGDRVMAGESWLGLKANGAYRVTAVSDMPVLNGLLGLSALLLLLGLAWYREGR</sequence>
<protein>
    <recommendedName>
        <fullName evidence="4">Glutamine amidotransferase domain-containing protein</fullName>
    </recommendedName>
</protein>
<name>A0A7S8C6E9_9HYPH</name>
<evidence type="ECO:0008006" key="4">
    <source>
        <dbReference type="Google" id="ProtNLM"/>
    </source>
</evidence>
<dbReference type="PANTHER" id="PTHR37947">
    <property type="entry name" value="BLL2462 PROTEIN"/>
    <property type="match status" value="1"/>
</dbReference>
<evidence type="ECO:0000256" key="1">
    <source>
        <dbReference type="SAM" id="Phobius"/>
    </source>
</evidence>
<dbReference type="RefSeq" id="WP_213161622.1">
    <property type="nucleotide sequence ID" value="NZ_CP058214.1"/>
</dbReference>
<accession>A0A7S8C6E9</accession>
<proteinExistence type="predicted"/>
<feature type="transmembrane region" description="Helical" evidence="1">
    <location>
        <begin position="39"/>
        <end position="57"/>
    </location>
</feature>